<dbReference type="Proteomes" id="UP000015105">
    <property type="component" value="Chromosome 5D"/>
</dbReference>
<reference evidence="2" key="3">
    <citation type="journal article" date="2017" name="Nature">
        <title>Genome sequence of the progenitor of the wheat D genome Aegilops tauschii.</title>
        <authorList>
            <person name="Luo M.C."/>
            <person name="Gu Y.Q."/>
            <person name="Puiu D."/>
            <person name="Wang H."/>
            <person name="Twardziok S.O."/>
            <person name="Deal K.R."/>
            <person name="Huo N."/>
            <person name="Zhu T."/>
            <person name="Wang L."/>
            <person name="Wang Y."/>
            <person name="McGuire P.E."/>
            <person name="Liu S."/>
            <person name="Long H."/>
            <person name="Ramasamy R.K."/>
            <person name="Rodriguez J.C."/>
            <person name="Van S.L."/>
            <person name="Yuan L."/>
            <person name="Wang Z."/>
            <person name="Xia Z."/>
            <person name="Xiao L."/>
            <person name="Anderson O.D."/>
            <person name="Ouyang S."/>
            <person name="Liang Y."/>
            <person name="Zimin A.V."/>
            <person name="Pertea G."/>
            <person name="Qi P."/>
            <person name="Bennetzen J.L."/>
            <person name="Dai X."/>
            <person name="Dawson M.W."/>
            <person name="Muller H.G."/>
            <person name="Kugler K."/>
            <person name="Rivarola-Duarte L."/>
            <person name="Spannagl M."/>
            <person name="Mayer K.F.X."/>
            <person name="Lu F.H."/>
            <person name="Bevan M.W."/>
            <person name="Leroy P."/>
            <person name="Li P."/>
            <person name="You F.M."/>
            <person name="Sun Q."/>
            <person name="Liu Z."/>
            <person name="Lyons E."/>
            <person name="Wicker T."/>
            <person name="Salzberg S.L."/>
            <person name="Devos K.M."/>
            <person name="Dvorak J."/>
        </authorList>
    </citation>
    <scope>NUCLEOTIDE SEQUENCE [LARGE SCALE GENOMIC DNA]</scope>
    <source>
        <strain evidence="2">cv. AL8/78</strain>
    </source>
</reference>
<proteinExistence type="predicted"/>
<dbReference type="EnsemblPlants" id="AET5Gv20044400.6">
    <property type="protein sequence ID" value="AET5Gv20044400.6"/>
    <property type="gene ID" value="AET5Gv20044400"/>
</dbReference>
<feature type="transmembrane region" description="Helical" evidence="1">
    <location>
        <begin position="38"/>
        <end position="58"/>
    </location>
</feature>
<reference evidence="2" key="5">
    <citation type="journal article" date="2021" name="G3 (Bethesda)">
        <title>Aegilops tauschii genome assembly Aet v5.0 features greater sequence contiguity and improved annotation.</title>
        <authorList>
            <person name="Wang L."/>
            <person name="Zhu T."/>
            <person name="Rodriguez J.C."/>
            <person name="Deal K.R."/>
            <person name="Dubcovsky J."/>
            <person name="McGuire P.E."/>
            <person name="Lux T."/>
            <person name="Spannagl M."/>
            <person name="Mayer K.F.X."/>
            <person name="Baldrich P."/>
            <person name="Meyers B.C."/>
            <person name="Huo N."/>
            <person name="Gu Y.Q."/>
            <person name="Zhou H."/>
            <person name="Devos K.M."/>
            <person name="Bennetzen J.L."/>
            <person name="Unver T."/>
            <person name="Budak H."/>
            <person name="Gulick P.J."/>
            <person name="Galiba G."/>
            <person name="Kalapos B."/>
            <person name="Nelson D.R."/>
            <person name="Li P."/>
            <person name="You F.M."/>
            <person name="Luo M.C."/>
            <person name="Dvorak J."/>
        </authorList>
    </citation>
    <scope>NUCLEOTIDE SEQUENCE [LARGE SCALE GENOMIC DNA]</scope>
    <source>
        <strain evidence="2">cv. AL8/78</strain>
    </source>
</reference>
<accession>A0A453JHS0</accession>
<keyword evidence="1" id="KW-0472">Membrane</keyword>
<dbReference type="AlphaFoldDB" id="A0A453JHS0"/>
<reference evidence="3" key="1">
    <citation type="journal article" date="2014" name="Science">
        <title>Ancient hybridizations among the ancestral genomes of bread wheat.</title>
        <authorList>
            <consortium name="International Wheat Genome Sequencing Consortium,"/>
            <person name="Marcussen T."/>
            <person name="Sandve S.R."/>
            <person name="Heier L."/>
            <person name="Spannagl M."/>
            <person name="Pfeifer M."/>
            <person name="Jakobsen K.S."/>
            <person name="Wulff B.B."/>
            <person name="Steuernagel B."/>
            <person name="Mayer K.F."/>
            <person name="Olsen O.A."/>
        </authorList>
    </citation>
    <scope>NUCLEOTIDE SEQUENCE [LARGE SCALE GENOMIC DNA]</scope>
    <source>
        <strain evidence="3">cv. AL8/78</strain>
    </source>
</reference>
<keyword evidence="1" id="KW-0812">Transmembrane</keyword>
<name>A0A453JHS0_AEGTS</name>
<sequence>HHKAFFRKGRQSIPRHIVLASSLDCVDQECRMDWKPTVMMMAVVIMYAVLNVLTKMAFNEGMHTTVFIVLRLLVAALFLSPIAYFKER</sequence>
<dbReference type="Gramene" id="AET5Gv20044400.6">
    <property type="protein sequence ID" value="AET5Gv20044400.6"/>
    <property type="gene ID" value="AET5Gv20044400"/>
</dbReference>
<evidence type="ECO:0008006" key="4">
    <source>
        <dbReference type="Google" id="ProtNLM"/>
    </source>
</evidence>
<organism evidence="2 3">
    <name type="scientific">Aegilops tauschii subsp. strangulata</name>
    <name type="common">Goatgrass</name>
    <dbReference type="NCBI Taxonomy" id="200361"/>
    <lineage>
        <taxon>Eukaryota</taxon>
        <taxon>Viridiplantae</taxon>
        <taxon>Streptophyta</taxon>
        <taxon>Embryophyta</taxon>
        <taxon>Tracheophyta</taxon>
        <taxon>Spermatophyta</taxon>
        <taxon>Magnoliopsida</taxon>
        <taxon>Liliopsida</taxon>
        <taxon>Poales</taxon>
        <taxon>Poaceae</taxon>
        <taxon>BOP clade</taxon>
        <taxon>Pooideae</taxon>
        <taxon>Triticodae</taxon>
        <taxon>Triticeae</taxon>
        <taxon>Triticinae</taxon>
        <taxon>Aegilops</taxon>
    </lineage>
</organism>
<evidence type="ECO:0000256" key="1">
    <source>
        <dbReference type="SAM" id="Phobius"/>
    </source>
</evidence>
<feature type="transmembrane region" description="Helical" evidence="1">
    <location>
        <begin position="64"/>
        <end position="85"/>
    </location>
</feature>
<keyword evidence="3" id="KW-1185">Reference proteome</keyword>
<reference evidence="3" key="2">
    <citation type="journal article" date="2017" name="Nat. Plants">
        <title>The Aegilops tauschii genome reveals multiple impacts of transposons.</title>
        <authorList>
            <person name="Zhao G."/>
            <person name="Zou C."/>
            <person name="Li K."/>
            <person name="Wang K."/>
            <person name="Li T."/>
            <person name="Gao L."/>
            <person name="Zhang X."/>
            <person name="Wang H."/>
            <person name="Yang Z."/>
            <person name="Liu X."/>
            <person name="Jiang W."/>
            <person name="Mao L."/>
            <person name="Kong X."/>
            <person name="Jiao Y."/>
            <person name="Jia J."/>
        </authorList>
    </citation>
    <scope>NUCLEOTIDE SEQUENCE [LARGE SCALE GENOMIC DNA]</scope>
    <source>
        <strain evidence="3">cv. AL8/78</strain>
    </source>
</reference>
<evidence type="ECO:0000313" key="3">
    <source>
        <dbReference type="Proteomes" id="UP000015105"/>
    </source>
</evidence>
<protein>
    <recommendedName>
        <fullName evidence="4">WAT1-related protein</fullName>
    </recommendedName>
</protein>
<keyword evidence="1" id="KW-1133">Transmembrane helix</keyword>
<evidence type="ECO:0000313" key="2">
    <source>
        <dbReference type="EnsemblPlants" id="AET5Gv20044400.6"/>
    </source>
</evidence>
<reference evidence="2" key="4">
    <citation type="submission" date="2019-03" db="UniProtKB">
        <authorList>
            <consortium name="EnsemblPlants"/>
        </authorList>
    </citation>
    <scope>IDENTIFICATION</scope>
</reference>